<evidence type="ECO:0000313" key="4">
    <source>
        <dbReference type="Proteomes" id="UP001154078"/>
    </source>
</evidence>
<dbReference type="InterPro" id="IPR007122">
    <property type="entry name" value="Villin/Gelsolin"/>
</dbReference>
<dbReference type="PROSITE" id="PS51089">
    <property type="entry name" value="HP"/>
    <property type="match status" value="1"/>
</dbReference>
<dbReference type="InterPro" id="IPR003128">
    <property type="entry name" value="Villin_headpiece"/>
</dbReference>
<dbReference type="Gene3D" id="1.10.950.10">
    <property type="entry name" value="Villin headpiece domain"/>
    <property type="match status" value="1"/>
</dbReference>
<dbReference type="GO" id="GO:0051015">
    <property type="term" value="F:actin filament binding"/>
    <property type="evidence" value="ECO:0007669"/>
    <property type="project" value="InterPro"/>
</dbReference>
<keyword evidence="4" id="KW-1185">Reference proteome</keyword>
<dbReference type="GO" id="GO:0051014">
    <property type="term" value="P:actin filament severing"/>
    <property type="evidence" value="ECO:0007669"/>
    <property type="project" value="TreeGrafter"/>
</dbReference>
<dbReference type="SMART" id="SM00262">
    <property type="entry name" value="GEL"/>
    <property type="match status" value="3"/>
</dbReference>
<feature type="domain" description="HP" evidence="2">
    <location>
        <begin position="959"/>
        <end position="1022"/>
    </location>
</feature>
<organism evidence="3 4">
    <name type="scientific">Brassicogethes aeneus</name>
    <name type="common">Rape pollen beetle</name>
    <name type="synonym">Meligethes aeneus</name>
    <dbReference type="NCBI Taxonomy" id="1431903"/>
    <lineage>
        <taxon>Eukaryota</taxon>
        <taxon>Metazoa</taxon>
        <taxon>Ecdysozoa</taxon>
        <taxon>Arthropoda</taxon>
        <taxon>Hexapoda</taxon>
        <taxon>Insecta</taxon>
        <taxon>Pterygota</taxon>
        <taxon>Neoptera</taxon>
        <taxon>Endopterygota</taxon>
        <taxon>Coleoptera</taxon>
        <taxon>Polyphaga</taxon>
        <taxon>Cucujiformia</taxon>
        <taxon>Nitidulidae</taxon>
        <taxon>Meligethinae</taxon>
        <taxon>Brassicogethes</taxon>
    </lineage>
</organism>
<reference evidence="3" key="1">
    <citation type="submission" date="2021-12" db="EMBL/GenBank/DDBJ databases">
        <authorList>
            <person name="King R."/>
        </authorList>
    </citation>
    <scope>NUCLEOTIDE SEQUENCE</scope>
</reference>
<evidence type="ECO:0000259" key="2">
    <source>
        <dbReference type="PROSITE" id="PS51089"/>
    </source>
</evidence>
<dbReference type="PANTHER" id="PTHR11977:SF45">
    <property type="entry name" value="SUPERVILLIN"/>
    <property type="match status" value="1"/>
</dbReference>
<name>A0A9P0FBQ5_BRAAE</name>
<dbReference type="PANTHER" id="PTHR11977">
    <property type="entry name" value="VILLIN"/>
    <property type="match status" value="1"/>
</dbReference>
<dbReference type="InterPro" id="IPR036886">
    <property type="entry name" value="Villin_headpiece_dom_sf"/>
</dbReference>
<dbReference type="Proteomes" id="UP001154078">
    <property type="component" value="Chromosome 1"/>
</dbReference>
<sequence>MPKSIANLQAKLLEKVENDWRKRVPQNNTTSEELEELNLTREKNYYYDELSGSSILDSKRNALQAASKQWKTRIKKTDALTFSVSGRMNKMDVPEINIEKKSNTPQPRRYKGDCQQRTFTLNYSNNHTFKSIEQNNKKDEILLSVEDFDVVKRESLLAFKKYIKPQKRKCISSKNPIKVLVNRNDVNIKDTDIITGIAEKEKERLKYEKLAKKLNKTVEVLKGLAGKEDYKSITLKQFQASTYLPPYKDIMLIQIKGRKCIQVRLVKPSKESINEGDCYVLITTSALFLYIGSYSNVIEQSKALDFVRFIKKTGDMGCTTSKIYTVSKNECHYETLKSFWKILKSDNIPKTVSPGHPDEDVTYETNILHTNMIYKFVNNEWEPLNTYWGTIPRTDILDEYSILLFDYGTEMYFWTGKNACSQLKKIALNLAEEFWSKGYNYSECTICPLNIAELLGDRPKKDILLKGDERPVWCLFTKLTQNGETILFKEKFFDWPDLFKKEEIKDFDFNDFSFNIAPCNAAEMIENKTEKSNLRIQDMNVGRGDSFYDKGTNRQIEITTIQIKAWKILENSFEELENESIANFYSDEVYIYNWKYSENVKGRCLDGNPSKYNQVGKEHTTFFCWQGNTTSVNKKCASAYLILEINKENAPQIIIAQGSEPAAFLRLFNGKMLVHNKKRKNLEPKMYIVNGEFKQEIFCVEVPCHVKQLRSRTCFIILNKTQVFVWYGSKSSKNRKINTINFAKNLLNHYPKELNKHLIKPDLKIVEIQEGGESKDFMNLLGSNNNSYISLQNSNEDWEFSMRLFHFTTKAGQLTSNEIICQYSSEISTPYPFQQLDLYAVTQPALFLIDNNYELWLWQGCCKETEINLNNHTGSGFIRWQAERKAAMETAIDYWKTKNPKSVIIPAYLVWAGLEPLEFQNLFSSWSDQCSIYEEFSEKNIRKENIIAEKVPLVPELLKLSQSTYSIESILQRPLPEGVDPTRLEMYLSPEDFHNLMKISLKEFQNLPSWKQTALKKENGLF</sequence>
<dbReference type="GO" id="GO:0005737">
    <property type="term" value="C:cytoplasm"/>
    <property type="evidence" value="ECO:0007669"/>
    <property type="project" value="TreeGrafter"/>
</dbReference>
<dbReference type="SUPFAM" id="SSF47050">
    <property type="entry name" value="VHP, Villin headpiece domain"/>
    <property type="match status" value="1"/>
</dbReference>
<gene>
    <name evidence="3" type="ORF">MELIAE_LOCUS1145</name>
</gene>
<dbReference type="InterPro" id="IPR007123">
    <property type="entry name" value="Gelsolin-like_dom"/>
</dbReference>
<comment type="similarity">
    <text evidence="1">Belongs to the villin/gelsolin family.</text>
</comment>
<evidence type="ECO:0000256" key="1">
    <source>
        <dbReference type="ARBA" id="ARBA00008418"/>
    </source>
</evidence>
<proteinExistence type="inferred from homology"/>
<accession>A0A9P0FBQ5</accession>
<dbReference type="EMBL" id="OV121132">
    <property type="protein sequence ID" value="CAH0547095.1"/>
    <property type="molecule type" value="Genomic_DNA"/>
</dbReference>
<dbReference type="SMART" id="SM00153">
    <property type="entry name" value="VHP"/>
    <property type="match status" value="1"/>
</dbReference>
<protein>
    <recommendedName>
        <fullName evidence="2">HP domain-containing protein</fullName>
    </recommendedName>
</protein>
<dbReference type="Pfam" id="PF00626">
    <property type="entry name" value="Gelsolin"/>
    <property type="match status" value="2"/>
</dbReference>
<dbReference type="GO" id="GO:0051016">
    <property type="term" value="P:barbed-end actin filament capping"/>
    <property type="evidence" value="ECO:0007669"/>
    <property type="project" value="TreeGrafter"/>
</dbReference>
<dbReference type="AlphaFoldDB" id="A0A9P0FBQ5"/>
<dbReference type="GO" id="GO:0015629">
    <property type="term" value="C:actin cytoskeleton"/>
    <property type="evidence" value="ECO:0007669"/>
    <property type="project" value="TreeGrafter"/>
</dbReference>
<evidence type="ECO:0000313" key="3">
    <source>
        <dbReference type="EMBL" id="CAH0547095.1"/>
    </source>
</evidence>
<dbReference type="GO" id="GO:0008154">
    <property type="term" value="P:actin polymerization or depolymerization"/>
    <property type="evidence" value="ECO:0007669"/>
    <property type="project" value="TreeGrafter"/>
</dbReference>
<dbReference type="Gene3D" id="3.40.20.10">
    <property type="entry name" value="Severin"/>
    <property type="match status" value="5"/>
</dbReference>
<dbReference type="InterPro" id="IPR029006">
    <property type="entry name" value="ADF-H/Gelsolin-like_dom_sf"/>
</dbReference>
<dbReference type="Pfam" id="PF02209">
    <property type="entry name" value="VHP"/>
    <property type="match status" value="1"/>
</dbReference>
<dbReference type="SUPFAM" id="SSF55753">
    <property type="entry name" value="Actin depolymerizing proteins"/>
    <property type="match status" value="5"/>
</dbReference>
<dbReference type="OrthoDB" id="28894at2759"/>
<dbReference type="GO" id="GO:0005546">
    <property type="term" value="F:phosphatidylinositol-4,5-bisphosphate binding"/>
    <property type="evidence" value="ECO:0007669"/>
    <property type="project" value="TreeGrafter"/>
</dbReference>